<feature type="compositionally biased region" description="Low complexity" evidence="1">
    <location>
        <begin position="42"/>
        <end position="56"/>
    </location>
</feature>
<dbReference type="RefSeq" id="XP_007926803.1">
    <property type="nucleotide sequence ID" value="XM_007928612.1"/>
</dbReference>
<sequence>MVDRAREPRDIVAVCNAAICLRPHLGPHRDQKLFHVRPRSHPTPVTTTTTPTTTTVISSNDIGPTMGLR</sequence>
<evidence type="ECO:0000313" key="3">
    <source>
        <dbReference type="Proteomes" id="UP000016932"/>
    </source>
</evidence>
<accession>M2ZXB8</accession>
<evidence type="ECO:0000256" key="1">
    <source>
        <dbReference type="SAM" id="MobiDB-lite"/>
    </source>
</evidence>
<dbReference type="VEuPathDB" id="FungiDB:MYCFIDRAFT_175061"/>
<gene>
    <name evidence="2" type="ORF">MYCFIDRAFT_175061</name>
</gene>
<name>M2ZXB8_PSEFD</name>
<keyword evidence="3" id="KW-1185">Reference proteome</keyword>
<reference evidence="2 3" key="1">
    <citation type="journal article" date="2012" name="PLoS Pathog.">
        <title>Diverse lifestyles and strategies of plant pathogenesis encoded in the genomes of eighteen Dothideomycetes fungi.</title>
        <authorList>
            <person name="Ohm R.A."/>
            <person name="Feau N."/>
            <person name="Henrissat B."/>
            <person name="Schoch C.L."/>
            <person name="Horwitz B.A."/>
            <person name="Barry K.W."/>
            <person name="Condon B.J."/>
            <person name="Copeland A.C."/>
            <person name="Dhillon B."/>
            <person name="Glaser F."/>
            <person name="Hesse C.N."/>
            <person name="Kosti I."/>
            <person name="LaButti K."/>
            <person name="Lindquist E.A."/>
            <person name="Lucas S."/>
            <person name="Salamov A.A."/>
            <person name="Bradshaw R.E."/>
            <person name="Ciuffetti L."/>
            <person name="Hamelin R.C."/>
            <person name="Kema G.H.J."/>
            <person name="Lawrence C."/>
            <person name="Scott J.A."/>
            <person name="Spatafora J.W."/>
            <person name="Turgeon B.G."/>
            <person name="de Wit P.J.G.M."/>
            <person name="Zhong S."/>
            <person name="Goodwin S.B."/>
            <person name="Grigoriev I.V."/>
        </authorList>
    </citation>
    <scope>NUCLEOTIDE SEQUENCE [LARGE SCALE GENOMIC DNA]</scope>
    <source>
        <strain evidence="2 3">CIRAD86</strain>
    </source>
</reference>
<dbReference type="GeneID" id="19333312"/>
<evidence type="ECO:0000313" key="2">
    <source>
        <dbReference type="EMBL" id="EME83634.1"/>
    </source>
</evidence>
<feature type="region of interest" description="Disordered" evidence="1">
    <location>
        <begin position="36"/>
        <end position="69"/>
    </location>
</feature>
<dbReference type="KEGG" id="pfj:MYCFIDRAFT_175061"/>
<dbReference type="AlphaFoldDB" id="M2ZXB8"/>
<dbReference type="HOGENOM" id="CLU_2777020_0_0_1"/>
<proteinExistence type="predicted"/>
<dbReference type="Proteomes" id="UP000016932">
    <property type="component" value="Unassembled WGS sequence"/>
</dbReference>
<organism evidence="2 3">
    <name type="scientific">Pseudocercospora fijiensis (strain CIRAD86)</name>
    <name type="common">Black leaf streak disease fungus</name>
    <name type="synonym">Mycosphaerella fijiensis</name>
    <dbReference type="NCBI Taxonomy" id="383855"/>
    <lineage>
        <taxon>Eukaryota</taxon>
        <taxon>Fungi</taxon>
        <taxon>Dikarya</taxon>
        <taxon>Ascomycota</taxon>
        <taxon>Pezizomycotina</taxon>
        <taxon>Dothideomycetes</taxon>
        <taxon>Dothideomycetidae</taxon>
        <taxon>Mycosphaerellales</taxon>
        <taxon>Mycosphaerellaceae</taxon>
        <taxon>Pseudocercospora</taxon>
    </lineage>
</organism>
<protein>
    <submittedName>
        <fullName evidence="2">Uncharacterized protein</fullName>
    </submittedName>
</protein>
<dbReference type="EMBL" id="KB446558">
    <property type="protein sequence ID" value="EME83634.1"/>
    <property type="molecule type" value="Genomic_DNA"/>
</dbReference>